<keyword evidence="10" id="KW-1185">Reference proteome</keyword>
<dbReference type="Pfam" id="PF09339">
    <property type="entry name" value="HTH_IclR"/>
    <property type="match status" value="1"/>
</dbReference>
<evidence type="ECO:0000256" key="2">
    <source>
        <dbReference type="ARBA" id="ARBA00023015"/>
    </source>
</evidence>
<comment type="function">
    <text evidence="5">May be an activator protein for the gylABX operon.</text>
</comment>
<dbReference type="GO" id="GO:0003700">
    <property type="term" value="F:DNA-binding transcription factor activity"/>
    <property type="evidence" value="ECO:0007669"/>
    <property type="project" value="TreeGrafter"/>
</dbReference>
<evidence type="ECO:0000259" key="8">
    <source>
        <dbReference type="PROSITE" id="PS51078"/>
    </source>
</evidence>
<dbReference type="SUPFAM" id="SSF55781">
    <property type="entry name" value="GAF domain-like"/>
    <property type="match status" value="1"/>
</dbReference>
<dbReference type="InterPro" id="IPR029016">
    <property type="entry name" value="GAF-like_dom_sf"/>
</dbReference>
<gene>
    <name evidence="9" type="ORF">SAMN05421748_14248</name>
</gene>
<dbReference type="PROSITE" id="PS51078">
    <property type="entry name" value="ICLR_ED"/>
    <property type="match status" value="1"/>
</dbReference>
<dbReference type="InterPro" id="IPR014757">
    <property type="entry name" value="Tscrpt_reg_IclR_C"/>
</dbReference>
<evidence type="ECO:0000259" key="7">
    <source>
        <dbReference type="PROSITE" id="PS51077"/>
    </source>
</evidence>
<dbReference type="SUPFAM" id="SSF46785">
    <property type="entry name" value="Winged helix' DNA-binding domain"/>
    <property type="match status" value="1"/>
</dbReference>
<dbReference type="PROSITE" id="PS51077">
    <property type="entry name" value="HTH_ICLR"/>
    <property type="match status" value="1"/>
</dbReference>
<name>A0A285KJI1_9ACTN</name>
<evidence type="ECO:0000313" key="10">
    <source>
        <dbReference type="Proteomes" id="UP000219612"/>
    </source>
</evidence>
<protein>
    <recommendedName>
        <fullName evidence="6">Glycerol operon regulatory protein</fullName>
    </recommendedName>
</protein>
<dbReference type="GO" id="GO:0003677">
    <property type="term" value="F:DNA binding"/>
    <property type="evidence" value="ECO:0007669"/>
    <property type="project" value="UniProtKB-KW"/>
</dbReference>
<dbReference type="EMBL" id="OBDY01000042">
    <property type="protein sequence ID" value="SNY72383.1"/>
    <property type="molecule type" value="Genomic_DNA"/>
</dbReference>
<dbReference type="GO" id="GO:0045892">
    <property type="term" value="P:negative regulation of DNA-templated transcription"/>
    <property type="evidence" value="ECO:0007669"/>
    <property type="project" value="TreeGrafter"/>
</dbReference>
<dbReference type="InterPro" id="IPR036390">
    <property type="entry name" value="WH_DNA-bd_sf"/>
</dbReference>
<dbReference type="FunFam" id="1.10.10.10:FF:000056">
    <property type="entry name" value="IclR family transcriptional regulator"/>
    <property type="match status" value="1"/>
</dbReference>
<dbReference type="InterPro" id="IPR036388">
    <property type="entry name" value="WH-like_DNA-bd_sf"/>
</dbReference>
<proteinExistence type="predicted"/>
<dbReference type="AlphaFoldDB" id="A0A285KJI1"/>
<accession>A0A285KJI1</accession>
<evidence type="ECO:0000256" key="1">
    <source>
        <dbReference type="ARBA" id="ARBA00022798"/>
    </source>
</evidence>
<dbReference type="Pfam" id="PF01614">
    <property type="entry name" value="IclR_C"/>
    <property type="match status" value="1"/>
</dbReference>
<organism evidence="9 10">
    <name type="scientific">Paractinoplanes atraurantiacus</name>
    <dbReference type="NCBI Taxonomy" id="1036182"/>
    <lineage>
        <taxon>Bacteria</taxon>
        <taxon>Bacillati</taxon>
        <taxon>Actinomycetota</taxon>
        <taxon>Actinomycetes</taxon>
        <taxon>Micromonosporales</taxon>
        <taxon>Micromonosporaceae</taxon>
        <taxon>Paractinoplanes</taxon>
    </lineage>
</organism>
<evidence type="ECO:0000256" key="4">
    <source>
        <dbReference type="ARBA" id="ARBA00023163"/>
    </source>
</evidence>
<evidence type="ECO:0000256" key="3">
    <source>
        <dbReference type="ARBA" id="ARBA00023125"/>
    </source>
</evidence>
<dbReference type="SMART" id="SM00346">
    <property type="entry name" value="HTH_ICLR"/>
    <property type="match status" value="1"/>
</dbReference>
<keyword evidence="3 9" id="KW-0238">DNA-binding</keyword>
<dbReference type="Proteomes" id="UP000219612">
    <property type="component" value="Unassembled WGS sequence"/>
</dbReference>
<evidence type="ECO:0000256" key="6">
    <source>
        <dbReference type="ARBA" id="ARBA00070406"/>
    </source>
</evidence>
<dbReference type="Gene3D" id="3.30.450.40">
    <property type="match status" value="1"/>
</dbReference>
<dbReference type="Gene3D" id="1.10.10.10">
    <property type="entry name" value="Winged helix-like DNA-binding domain superfamily/Winged helix DNA-binding domain"/>
    <property type="match status" value="1"/>
</dbReference>
<sequence>MSHVPGMIQSVERSSAVLRLLAAGPGRLRVKEVADALGLPKSTAHSILRTLEHVGFAEQDPRTARYRLGRGLLELGRGGLDVNELRSRALDWADALASRTVESVRIGVLDGTPARDGRATGSDGRVEDGAAVKVIHHVFRPDDTAQSMEIGLVVPAHATALGKVLLAYDAPAAEAAVRGGLDPYTRKTLTHRRDLAAALAEIRGQGWGSAIEEWEPGRAGIAAPTRGIGGLVVGAIGIYGPVERVCDSRLRPRTALVAQVRATAESISRDLSGPRS</sequence>
<dbReference type="InterPro" id="IPR005471">
    <property type="entry name" value="Tscrpt_reg_IclR_N"/>
</dbReference>
<feature type="domain" description="HTH iclR-type" evidence="7">
    <location>
        <begin position="8"/>
        <end position="70"/>
    </location>
</feature>
<keyword evidence="4" id="KW-0804">Transcription</keyword>
<dbReference type="PANTHER" id="PTHR30136">
    <property type="entry name" value="HELIX-TURN-HELIX TRANSCRIPTIONAL REGULATOR, ICLR FAMILY"/>
    <property type="match status" value="1"/>
</dbReference>
<evidence type="ECO:0000313" key="9">
    <source>
        <dbReference type="EMBL" id="SNY72383.1"/>
    </source>
</evidence>
<reference evidence="9 10" key="1">
    <citation type="submission" date="2017-09" db="EMBL/GenBank/DDBJ databases">
        <authorList>
            <person name="Ehlers B."/>
            <person name="Leendertz F.H."/>
        </authorList>
    </citation>
    <scope>NUCLEOTIDE SEQUENCE [LARGE SCALE GENOMIC DNA]</scope>
    <source>
        <strain evidence="9 10">CGMCC 4.6857</strain>
    </source>
</reference>
<dbReference type="InterPro" id="IPR050707">
    <property type="entry name" value="HTH_MetabolicPath_Reg"/>
</dbReference>
<keyword evidence="2" id="KW-0805">Transcription regulation</keyword>
<dbReference type="GO" id="GO:0006071">
    <property type="term" value="P:glycerol metabolic process"/>
    <property type="evidence" value="ECO:0007669"/>
    <property type="project" value="UniProtKB-KW"/>
</dbReference>
<evidence type="ECO:0000256" key="5">
    <source>
        <dbReference type="ARBA" id="ARBA00058938"/>
    </source>
</evidence>
<dbReference type="PANTHER" id="PTHR30136:SF24">
    <property type="entry name" value="HTH-TYPE TRANSCRIPTIONAL REPRESSOR ALLR"/>
    <property type="match status" value="1"/>
</dbReference>
<keyword evidence="1" id="KW-0319">Glycerol metabolism</keyword>
<feature type="domain" description="IclR-ED" evidence="8">
    <location>
        <begin position="71"/>
        <end position="273"/>
    </location>
</feature>